<dbReference type="EMBL" id="CP014671">
    <property type="protein sequence ID" value="ANX03317.1"/>
    <property type="molecule type" value="Genomic_DNA"/>
</dbReference>
<feature type="active site" description="Electrophile" evidence="13">
    <location>
        <position position="95"/>
    </location>
</feature>
<feature type="active site" description="Proton acceptor" evidence="13">
    <location>
        <position position="167"/>
    </location>
</feature>
<evidence type="ECO:0000256" key="7">
    <source>
        <dbReference type="ARBA" id="ARBA00019397"/>
    </source>
</evidence>
<dbReference type="Gene3D" id="3.20.20.70">
    <property type="entry name" value="Aldolase class I"/>
    <property type="match status" value="1"/>
</dbReference>
<evidence type="ECO:0000256" key="12">
    <source>
        <dbReference type="ARBA" id="ARBA00055680"/>
    </source>
</evidence>
<dbReference type="PROSITE" id="PS00171">
    <property type="entry name" value="TIM_1"/>
    <property type="match status" value="1"/>
</dbReference>
<dbReference type="RefSeq" id="WP_068802822.1">
    <property type="nucleotide sequence ID" value="NZ_CP014671.1"/>
</dbReference>
<evidence type="ECO:0000256" key="4">
    <source>
        <dbReference type="ARBA" id="ARBA00007422"/>
    </source>
</evidence>
<comment type="function">
    <text evidence="12 13">Involved in the gluconeogenesis. Catalyzes stereospecifically the conversion of dihydroxyacetone phosphate (DHAP) to D-glyceraldehyde-3-phosphate (G3P).</text>
</comment>
<feature type="binding site" evidence="13">
    <location>
        <position position="208"/>
    </location>
    <ligand>
        <name>substrate</name>
    </ligand>
</feature>
<dbReference type="OrthoDB" id="9809429at2"/>
<dbReference type="STRING" id="1810504.PG2T_03330"/>
<dbReference type="GO" id="GO:0004807">
    <property type="term" value="F:triose-phosphate isomerase activity"/>
    <property type="evidence" value="ECO:0007669"/>
    <property type="project" value="UniProtKB-UniRule"/>
</dbReference>
<dbReference type="Proteomes" id="UP000092952">
    <property type="component" value="Chromosome"/>
</dbReference>
<evidence type="ECO:0000256" key="13">
    <source>
        <dbReference type="HAMAP-Rule" id="MF_00147"/>
    </source>
</evidence>
<keyword evidence="8 13" id="KW-0312">Gluconeogenesis</keyword>
<evidence type="ECO:0000256" key="1">
    <source>
        <dbReference type="ARBA" id="ARBA00000474"/>
    </source>
</evidence>
<dbReference type="GO" id="GO:0005829">
    <property type="term" value="C:cytosol"/>
    <property type="evidence" value="ECO:0007669"/>
    <property type="project" value="TreeGrafter"/>
</dbReference>
<protein>
    <recommendedName>
        <fullName evidence="7 13">Triosephosphate isomerase</fullName>
        <shortName evidence="13">TIM</shortName>
        <shortName evidence="13">TPI</shortName>
        <ecNumber evidence="6 13">5.3.1.1</ecNumber>
    </recommendedName>
    <alternativeName>
        <fullName evidence="13">Triose-phosphate isomerase</fullName>
    </alternativeName>
</protein>
<dbReference type="EC" id="5.3.1.1" evidence="6 13"/>
<feature type="binding site" evidence="13">
    <location>
        <begin position="229"/>
        <end position="230"/>
    </location>
    <ligand>
        <name>substrate</name>
    </ligand>
</feature>
<dbReference type="UniPathway" id="UPA00109">
    <property type="reaction ID" value="UER00189"/>
</dbReference>
<evidence type="ECO:0000256" key="14">
    <source>
        <dbReference type="RuleBase" id="RU363013"/>
    </source>
</evidence>
<sequence length="248" mass="25828">MSRSLVVGNWKMHASQAQVNELLGALKAGMPALDRIEVAVCPPYPYLMQAAHLLAGSGIALGAQNLAVEASGAYTGEVSGPMLGDVGCRYVIVGHSERRRLYGEDNALVAQKFRAAVSHGLVPILCVGEQLAEREADATEAVLAAQIDAVLELCGDEALAGAVIAYEPVWAIGTGRVATPEQAQASHRFIRDRVSRGGRTPTLLYGGSVKPDNAAGLFAQPDVDGGLIGGASLVADQFLSICKAALPR</sequence>
<comment type="pathway">
    <text evidence="2 13 14">Carbohydrate biosynthesis; gluconeogenesis.</text>
</comment>
<proteinExistence type="inferred from homology"/>
<dbReference type="CDD" id="cd00311">
    <property type="entry name" value="TIM"/>
    <property type="match status" value="1"/>
</dbReference>
<dbReference type="GO" id="GO:0006096">
    <property type="term" value="P:glycolytic process"/>
    <property type="evidence" value="ECO:0007669"/>
    <property type="project" value="UniProtKB-UniRule"/>
</dbReference>
<comment type="pathway">
    <text evidence="13 14">Carbohydrate degradation; glycolysis; D-glyceraldehyde 3-phosphate from glycerone phosphate: step 1/1.</text>
</comment>
<evidence type="ECO:0000256" key="11">
    <source>
        <dbReference type="ARBA" id="ARBA00023235"/>
    </source>
</evidence>
<dbReference type="InterPro" id="IPR035990">
    <property type="entry name" value="TIM_sf"/>
</dbReference>
<keyword evidence="10 13" id="KW-0324">Glycolysis</keyword>
<evidence type="ECO:0000256" key="5">
    <source>
        <dbReference type="ARBA" id="ARBA00011738"/>
    </source>
</evidence>
<dbReference type="PANTHER" id="PTHR21139:SF42">
    <property type="entry name" value="TRIOSEPHOSPHATE ISOMERASE"/>
    <property type="match status" value="1"/>
</dbReference>
<gene>
    <name evidence="13" type="primary">tpiA</name>
    <name evidence="15" type="ORF">PG2T_03330</name>
</gene>
<dbReference type="KEGG" id="gbi:PG2T_03330"/>
<dbReference type="GO" id="GO:0019563">
    <property type="term" value="P:glycerol catabolic process"/>
    <property type="evidence" value="ECO:0007669"/>
    <property type="project" value="TreeGrafter"/>
</dbReference>
<dbReference type="PROSITE" id="PS51440">
    <property type="entry name" value="TIM_2"/>
    <property type="match status" value="1"/>
</dbReference>
<dbReference type="FunFam" id="3.20.20.70:FF:000020">
    <property type="entry name" value="Triosephosphate isomerase"/>
    <property type="match status" value="1"/>
</dbReference>
<dbReference type="InterPro" id="IPR000652">
    <property type="entry name" value="Triosephosphate_isomerase"/>
</dbReference>
<accession>A0A1B1YRK8</accession>
<dbReference type="SUPFAM" id="SSF51351">
    <property type="entry name" value="Triosephosphate isomerase (TIM)"/>
    <property type="match status" value="1"/>
</dbReference>
<evidence type="ECO:0000256" key="8">
    <source>
        <dbReference type="ARBA" id="ARBA00022432"/>
    </source>
</evidence>
<feature type="binding site" evidence="13">
    <location>
        <position position="173"/>
    </location>
    <ligand>
        <name>substrate</name>
    </ligand>
</feature>
<dbReference type="UniPathway" id="UPA00138"/>
<keyword evidence="9 13" id="KW-0963">Cytoplasm</keyword>
<dbReference type="AlphaFoldDB" id="A0A1B1YRK8"/>
<keyword evidence="11 13" id="KW-0413">Isomerase</keyword>
<reference evidence="16" key="1">
    <citation type="submission" date="2016-03" db="EMBL/GenBank/DDBJ databases">
        <title>Complete genome sequence of Solimmundus cernigliae, representing a novel lineage of polycyclic aromatic hydrocarbon degraders within the Gammaproteobacteria.</title>
        <authorList>
            <person name="Singleton D.R."/>
            <person name="Dickey A.N."/>
            <person name="Scholl E.H."/>
            <person name="Wright F.A."/>
            <person name="Aitken M.D."/>
        </authorList>
    </citation>
    <scope>NUCLEOTIDE SEQUENCE [LARGE SCALE GENOMIC DNA]</scope>
    <source>
        <strain evidence="16">TR3.2</strain>
    </source>
</reference>
<feature type="binding site" evidence="13">
    <location>
        <begin position="9"/>
        <end position="11"/>
    </location>
    <ligand>
        <name>substrate</name>
    </ligand>
</feature>
<evidence type="ECO:0000313" key="16">
    <source>
        <dbReference type="Proteomes" id="UP000092952"/>
    </source>
</evidence>
<organism evidence="15 16">
    <name type="scientific">Immundisolibacter cernigliae</name>
    <dbReference type="NCBI Taxonomy" id="1810504"/>
    <lineage>
        <taxon>Bacteria</taxon>
        <taxon>Pseudomonadati</taxon>
        <taxon>Pseudomonadota</taxon>
        <taxon>Gammaproteobacteria</taxon>
        <taxon>Immundisolibacterales</taxon>
        <taxon>Immundisolibacteraceae</taxon>
        <taxon>Immundisolibacter</taxon>
    </lineage>
</organism>
<evidence type="ECO:0000256" key="6">
    <source>
        <dbReference type="ARBA" id="ARBA00011940"/>
    </source>
</evidence>
<comment type="subcellular location">
    <subcellularLocation>
        <location evidence="13 14">Cytoplasm</location>
    </subcellularLocation>
</comment>
<evidence type="ECO:0000256" key="3">
    <source>
        <dbReference type="ARBA" id="ARBA00004939"/>
    </source>
</evidence>
<evidence type="ECO:0000256" key="9">
    <source>
        <dbReference type="ARBA" id="ARBA00022490"/>
    </source>
</evidence>
<dbReference type="HAMAP" id="MF_00147_B">
    <property type="entry name" value="TIM_B"/>
    <property type="match status" value="1"/>
</dbReference>
<dbReference type="FunCoup" id="A0A1B1YRK8">
    <property type="interactions" value="549"/>
</dbReference>
<comment type="subunit">
    <text evidence="5 13 14">Homodimer.</text>
</comment>
<evidence type="ECO:0000313" key="15">
    <source>
        <dbReference type="EMBL" id="ANX03317.1"/>
    </source>
</evidence>
<evidence type="ECO:0000256" key="2">
    <source>
        <dbReference type="ARBA" id="ARBA00004742"/>
    </source>
</evidence>
<dbReference type="GO" id="GO:0006094">
    <property type="term" value="P:gluconeogenesis"/>
    <property type="evidence" value="ECO:0007669"/>
    <property type="project" value="UniProtKB-UniRule"/>
</dbReference>
<dbReference type="Pfam" id="PF00121">
    <property type="entry name" value="TIM"/>
    <property type="match status" value="1"/>
</dbReference>
<dbReference type="GO" id="GO:0046166">
    <property type="term" value="P:glyceraldehyde-3-phosphate biosynthetic process"/>
    <property type="evidence" value="ECO:0007669"/>
    <property type="project" value="TreeGrafter"/>
</dbReference>
<dbReference type="PANTHER" id="PTHR21139">
    <property type="entry name" value="TRIOSEPHOSPHATE ISOMERASE"/>
    <property type="match status" value="1"/>
</dbReference>
<dbReference type="InterPro" id="IPR022896">
    <property type="entry name" value="TrioseP_Isoase_bac/euk"/>
</dbReference>
<dbReference type="InterPro" id="IPR020861">
    <property type="entry name" value="Triosephosphate_isomerase_AS"/>
</dbReference>
<comment type="similarity">
    <text evidence="4 13 14">Belongs to the triosephosphate isomerase family.</text>
</comment>
<dbReference type="InParanoid" id="A0A1B1YRK8"/>
<keyword evidence="16" id="KW-1185">Reference proteome</keyword>
<dbReference type="InterPro" id="IPR013785">
    <property type="entry name" value="Aldolase_TIM"/>
</dbReference>
<dbReference type="NCBIfam" id="TIGR00419">
    <property type="entry name" value="tim"/>
    <property type="match status" value="1"/>
</dbReference>
<comment type="catalytic activity">
    <reaction evidence="1 13 14">
        <text>D-glyceraldehyde 3-phosphate = dihydroxyacetone phosphate</text>
        <dbReference type="Rhea" id="RHEA:18585"/>
        <dbReference type="ChEBI" id="CHEBI:57642"/>
        <dbReference type="ChEBI" id="CHEBI:59776"/>
        <dbReference type="EC" id="5.3.1.1"/>
    </reaction>
</comment>
<name>A0A1B1YRK8_9GAMM</name>
<evidence type="ECO:0000256" key="10">
    <source>
        <dbReference type="ARBA" id="ARBA00023152"/>
    </source>
</evidence>
<comment type="pathway">
    <text evidence="3">Carbohydrate metabolism; erythritol degradation.</text>
</comment>